<dbReference type="InterPro" id="IPR000425">
    <property type="entry name" value="MIP"/>
</dbReference>
<protein>
    <submittedName>
        <fullName evidence="6">Uncharacterized protein</fullName>
    </submittedName>
</protein>
<keyword evidence="3 5" id="KW-1133">Transmembrane helix</keyword>
<dbReference type="PANTHER" id="PTHR47002">
    <property type="entry name" value="AQUAPORIN-LIKE"/>
    <property type="match status" value="1"/>
</dbReference>
<dbReference type="AlphaFoldDB" id="A0A9J5X1P5"/>
<feature type="transmembrane region" description="Helical" evidence="5">
    <location>
        <begin position="50"/>
        <end position="70"/>
    </location>
</feature>
<dbReference type="GO" id="GO:0015267">
    <property type="term" value="F:channel activity"/>
    <property type="evidence" value="ECO:0007669"/>
    <property type="project" value="InterPro"/>
</dbReference>
<dbReference type="PANTHER" id="PTHR47002:SF2">
    <property type="entry name" value="AQUAPORIN AQPAE.A-LIKE"/>
    <property type="match status" value="1"/>
</dbReference>
<dbReference type="EMBL" id="JACXVP010000010">
    <property type="protein sequence ID" value="KAG5581890.1"/>
    <property type="molecule type" value="Genomic_DNA"/>
</dbReference>
<accession>A0A9J5X1P5</accession>
<evidence type="ECO:0000313" key="6">
    <source>
        <dbReference type="EMBL" id="KAG5581890.1"/>
    </source>
</evidence>
<proteinExistence type="predicted"/>
<dbReference type="Pfam" id="PF00230">
    <property type="entry name" value="MIP"/>
    <property type="match status" value="1"/>
</dbReference>
<comment type="subcellular location">
    <subcellularLocation>
        <location evidence="1">Membrane</location>
        <topology evidence="1">Multi-pass membrane protein</topology>
    </subcellularLocation>
</comment>
<keyword evidence="2 5" id="KW-0812">Transmembrane</keyword>
<dbReference type="InterPro" id="IPR023271">
    <property type="entry name" value="Aquaporin-like"/>
</dbReference>
<evidence type="ECO:0000256" key="3">
    <source>
        <dbReference type="ARBA" id="ARBA00022989"/>
    </source>
</evidence>
<dbReference type="OrthoDB" id="1737277at2759"/>
<comment type="caution">
    <text evidence="6">The sequence shown here is derived from an EMBL/GenBank/DDBJ whole genome shotgun (WGS) entry which is preliminary data.</text>
</comment>
<dbReference type="GO" id="GO:0016020">
    <property type="term" value="C:membrane"/>
    <property type="evidence" value="ECO:0007669"/>
    <property type="project" value="UniProtKB-SubCell"/>
</dbReference>
<evidence type="ECO:0000256" key="4">
    <source>
        <dbReference type="ARBA" id="ARBA00023136"/>
    </source>
</evidence>
<keyword evidence="7" id="KW-1185">Reference proteome</keyword>
<reference evidence="6 7" key="1">
    <citation type="submission" date="2020-09" db="EMBL/GenBank/DDBJ databases">
        <title>De no assembly of potato wild relative species, Solanum commersonii.</title>
        <authorList>
            <person name="Cho K."/>
        </authorList>
    </citation>
    <scope>NUCLEOTIDE SEQUENCE [LARGE SCALE GENOMIC DNA]</scope>
    <source>
        <strain evidence="6">LZ3.2</strain>
        <tissue evidence="6">Leaf</tissue>
    </source>
</reference>
<evidence type="ECO:0000256" key="2">
    <source>
        <dbReference type="ARBA" id="ARBA00022692"/>
    </source>
</evidence>
<organism evidence="6 7">
    <name type="scientific">Solanum commersonii</name>
    <name type="common">Commerson's wild potato</name>
    <name type="synonym">Commerson's nightshade</name>
    <dbReference type="NCBI Taxonomy" id="4109"/>
    <lineage>
        <taxon>Eukaryota</taxon>
        <taxon>Viridiplantae</taxon>
        <taxon>Streptophyta</taxon>
        <taxon>Embryophyta</taxon>
        <taxon>Tracheophyta</taxon>
        <taxon>Spermatophyta</taxon>
        <taxon>Magnoliopsida</taxon>
        <taxon>eudicotyledons</taxon>
        <taxon>Gunneridae</taxon>
        <taxon>Pentapetalae</taxon>
        <taxon>asterids</taxon>
        <taxon>lamiids</taxon>
        <taxon>Solanales</taxon>
        <taxon>Solanaceae</taxon>
        <taxon>Solanoideae</taxon>
        <taxon>Solaneae</taxon>
        <taxon>Solanum</taxon>
    </lineage>
</organism>
<keyword evidence="4 5" id="KW-0472">Membrane</keyword>
<sequence length="124" mass="13700">MSCLRGLAKMFTSQSIQLWCMLSTFSLRFLKLHLILEVKDFVHKQCSKGSLGHAIDLSIVGVVLGLLVFISTTVTGKKGYGGAGINPTRCLGPALIRGGHLWDGHWIIWVGPTIEYGYKHLYIL</sequence>
<evidence type="ECO:0000256" key="5">
    <source>
        <dbReference type="SAM" id="Phobius"/>
    </source>
</evidence>
<evidence type="ECO:0000256" key="1">
    <source>
        <dbReference type="ARBA" id="ARBA00004141"/>
    </source>
</evidence>
<gene>
    <name evidence="6" type="ORF">H5410_052517</name>
</gene>
<dbReference type="SUPFAM" id="SSF81338">
    <property type="entry name" value="Aquaporin-like"/>
    <property type="match status" value="1"/>
</dbReference>
<name>A0A9J5X1P5_SOLCO</name>
<evidence type="ECO:0000313" key="7">
    <source>
        <dbReference type="Proteomes" id="UP000824120"/>
    </source>
</evidence>
<dbReference type="Gene3D" id="1.20.1080.10">
    <property type="entry name" value="Glycerol uptake facilitator protein"/>
    <property type="match status" value="1"/>
</dbReference>
<dbReference type="Proteomes" id="UP000824120">
    <property type="component" value="Chromosome 10"/>
</dbReference>